<keyword evidence="3" id="KW-1185">Reference proteome</keyword>
<organism evidence="2 3">
    <name type="scientific">Variovorax terrae</name>
    <dbReference type="NCBI Taxonomy" id="2923278"/>
    <lineage>
        <taxon>Bacteria</taxon>
        <taxon>Pseudomonadati</taxon>
        <taxon>Pseudomonadota</taxon>
        <taxon>Betaproteobacteria</taxon>
        <taxon>Burkholderiales</taxon>
        <taxon>Comamonadaceae</taxon>
        <taxon>Variovorax</taxon>
    </lineage>
</organism>
<dbReference type="EMBL" id="JALGBI010000001">
    <property type="protein sequence ID" value="MCJ0762619.1"/>
    <property type="molecule type" value="Genomic_DNA"/>
</dbReference>
<proteinExistence type="predicted"/>
<keyword evidence="1" id="KW-1133">Transmembrane helix</keyword>
<keyword evidence="1" id="KW-0472">Membrane</keyword>
<accession>A0A9X2ALS9</accession>
<feature type="transmembrane region" description="Helical" evidence="1">
    <location>
        <begin position="596"/>
        <end position="621"/>
    </location>
</feature>
<dbReference type="AlphaFoldDB" id="A0A9X2ALS9"/>
<evidence type="ECO:0000256" key="1">
    <source>
        <dbReference type="SAM" id="Phobius"/>
    </source>
</evidence>
<protein>
    <recommendedName>
        <fullName evidence="4">NHL repeat containing protein</fullName>
    </recommendedName>
</protein>
<evidence type="ECO:0000313" key="2">
    <source>
        <dbReference type="EMBL" id="MCJ0762619.1"/>
    </source>
</evidence>
<dbReference type="RefSeq" id="WP_243305036.1">
    <property type="nucleotide sequence ID" value="NZ_JALGBI010000001.1"/>
</dbReference>
<gene>
    <name evidence="2" type="ORF">MMF98_05275</name>
</gene>
<comment type="caution">
    <text evidence="2">The sequence shown here is derived from an EMBL/GenBank/DDBJ whole genome shotgun (WGS) entry which is preliminary data.</text>
</comment>
<sequence length="1097" mass="115138">MPSTNTLFDRLMAGFLDEVQTDRRNFLRWGGGLGLGLGAMPLLKGCGGSDGTVAGDPAAREQRQYFFNLGPAAASNGSSRFVLVAGSQETPLQRATPQNLQAIRQEIPTLPDDALTHVVSASLTASSPQLCYVKEILDGSSADWRLHTMFYHVPQAAASAAKPLLSTTCKAEGDLLRQAFSACPSGLSTQGIQALAASASFCVGPEYDEYKDYFDQAIALVSNHPEVGSFDAPTLSYIQTEILCRNQFVYDLAVSIFTQGPAATQPGGWATLEPVVDSDTGRPLLDADGTQVCALKYSQETLLKMGAAIVQVTGLIKNDPNLGANITGLDPAQAAEALRGKSWFVNDGTPTAAGQGSGLLKAGAGLAADKVESFTRRDVSGGAGFYVENLSNTNRTVSFRVRNSYLRYLGLYARFLDAAGKPIALTQLADAARRYPYANLNGDLDGFLRLINQQFAILGIPISDEVVDVSIALPTQASTLMILAGGLGAGSKTYPATIDAGAIMTAVLCLAVPGIFLVSGACAGYANFCRKLTRAADLALTVAEAVVKAMVAIGLSGTYHDTSTYNSLIIPILNVLRKGVPLLFELMTDSLIEGQTVAAASSATTFGIGLILQAVMAAGLAAQITRTSINVANSPWTYAIEVGLTHDLAVTIHHDPAHAAGFPNAAASYELVAVCDGASPRKSGAIAMPSTTRTAPLVYTFQGLPQGGKVNLTVTFLTASGELVGSGAASEVDNTQNAASLTIKEIPPMIGSRTRYAHKQKTALDGGGNHVWAATATPPDNPLDCLQAGQLCELMGITLSDPRGAVGYGWRARIDGVSTRDGSGSGQLYHLAALSVTDTPQAGFTRLPYGFSTPPRIAYDRDSPSGRGFYIDTTLGQTVVRRVTTPGVNMPAAFDGAGQAVGRFNLSSDAFLIHPTGKLISFNSADSKMEVLTPAANPVADADAPLAQSLAGPGQRDGLMLGPVVATVMHDGTILVVEARNSRVQAFDTGANPVRIFKASTWFALRSIDSPVAYLDISTEATGLIYVLLRNTATGQYFMDIYDKTGTFVASTPNVVAGKLAVSVFRDVYTLNYENLYAGRGTGQAEPSVSLWIPGVI</sequence>
<evidence type="ECO:0008006" key="4">
    <source>
        <dbReference type="Google" id="ProtNLM"/>
    </source>
</evidence>
<dbReference type="Proteomes" id="UP001139447">
    <property type="component" value="Unassembled WGS sequence"/>
</dbReference>
<dbReference type="Gene3D" id="2.120.10.30">
    <property type="entry name" value="TolB, C-terminal domain"/>
    <property type="match status" value="1"/>
</dbReference>
<reference evidence="2" key="1">
    <citation type="submission" date="2022-03" db="EMBL/GenBank/DDBJ databases">
        <authorList>
            <person name="Woo C.Y."/>
        </authorList>
    </citation>
    <scope>NUCLEOTIDE SEQUENCE</scope>
    <source>
        <strain evidence="2">CYS-02</strain>
    </source>
</reference>
<evidence type="ECO:0000313" key="3">
    <source>
        <dbReference type="Proteomes" id="UP001139447"/>
    </source>
</evidence>
<feature type="transmembrane region" description="Helical" evidence="1">
    <location>
        <begin position="502"/>
        <end position="526"/>
    </location>
</feature>
<dbReference type="InterPro" id="IPR011042">
    <property type="entry name" value="6-blade_b-propeller_TolB-like"/>
</dbReference>
<name>A0A9X2ALS9_9BURK</name>
<keyword evidence="1" id="KW-0812">Transmembrane</keyword>